<gene>
    <name evidence="1" type="ORF">APLA_LOCUS6516</name>
</gene>
<accession>A0A8S0ZTJ2</accession>
<dbReference type="EMBL" id="CADEBC010000487">
    <property type="protein sequence ID" value="CAB3236379.1"/>
    <property type="molecule type" value="Genomic_DNA"/>
</dbReference>
<evidence type="ECO:0000313" key="2">
    <source>
        <dbReference type="Proteomes" id="UP000494106"/>
    </source>
</evidence>
<dbReference type="Proteomes" id="UP000494106">
    <property type="component" value="Unassembled WGS sequence"/>
</dbReference>
<name>A0A8S0ZTJ2_ARCPL</name>
<sequence>MHSYNKHCQPTDIGRNSYAKLVRYTSSHRFKNKRDSEYKWESRGEWSCSGLLWDRLHPALISLFAEQKWRHSGEFL</sequence>
<proteinExistence type="predicted"/>
<dbReference type="AlphaFoldDB" id="A0A8S0ZTJ2"/>
<reference evidence="1 2" key="1">
    <citation type="submission" date="2020-04" db="EMBL/GenBank/DDBJ databases">
        <authorList>
            <person name="Wallbank WR R."/>
            <person name="Pardo Diaz C."/>
            <person name="Kozak K."/>
            <person name="Martin S."/>
            <person name="Jiggins C."/>
            <person name="Moest M."/>
            <person name="Warren A I."/>
            <person name="Byers J.R.P. K."/>
            <person name="Montejo-Kovacevich G."/>
            <person name="Yen C E."/>
        </authorList>
    </citation>
    <scope>NUCLEOTIDE SEQUENCE [LARGE SCALE GENOMIC DNA]</scope>
</reference>
<protein>
    <submittedName>
        <fullName evidence="1">Uncharacterized protein</fullName>
    </submittedName>
</protein>
<organism evidence="1 2">
    <name type="scientific">Arctia plantaginis</name>
    <name type="common">Wood tiger moth</name>
    <name type="synonym">Phalaena plantaginis</name>
    <dbReference type="NCBI Taxonomy" id="874455"/>
    <lineage>
        <taxon>Eukaryota</taxon>
        <taxon>Metazoa</taxon>
        <taxon>Ecdysozoa</taxon>
        <taxon>Arthropoda</taxon>
        <taxon>Hexapoda</taxon>
        <taxon>Insecta</taxon>
        <taxon>Pterygota</taxon>
        <taxon>Neoptera</taxon>
        <taxon>Endopterygota</taxon>
        <taxon>Lepidoptera</taxon>
        <taxon>Glossata</taxon>
        <taxon>Ditrysia</taxon>
        <taxon>Noctuoidea</taxon>
        <taxon>Erebidae</taxon>
        <taxon>Arctiinae</taxon>
        <taxon>Arctia</taxon>
    </lineage>
</organism>
<keyword evidence="2" id="KW-1185">Reference proteome</keyword>
<comment type="caution">
    <text evidence="1">The sequence shown here is derived from an EMBL/GenBank/DDBJ whole genome shotgun (WGS) entry which is preliminary data.</text>
</comment>
<evidence type="ECO:0000313" key="1">
    <source>
        <dbReference type="EMBL" id="CAB3236379.1"/>
    </source>
</evidence>